<dbReference type="GO" id="GO:0000810">
    <property type="term" value="F:diacylglycerol diphosphate phosphatase activity"/>
    <property type="evidence" value="ECO:0007669"/>
    <property type="project" value="EnsemblFungi"/>
</dbReference>
<evidence type="ECO:0000256" key="3">
    <source>
        <dbReference type="ARBA" id="ARBA00022692"/>
    </source>
</evidence>
<keyword evidence="5 7" id="KW-0472">Membrane</keyword>
<dbReference type="InterPro" id="IPR043216">
    <property type="entry name" value="PAP-like"/>
</dbReference>
<dbReference type="Proteomes" id="UP000002258">
    <property type="component" value="Chromosome 5"/>
</dbReference>
<evidence type="ECO:0000259" key="8">
    <source>
        <dbReference type="SMART" id="SM00014"/>
    </source>
</evidence>
<dbReference type="FunCoup" id="A3LWJ3">
    <property type="interactions" value="233"/>
</dbReference>
<dbReference type="PANTHER" id="PTHR10165:SF35">
    <property type="entry name" value="RE23632P"/>
    <property type="match status" value="1"/>
</dbReference>
<dbReference type="GeneID" id="4839168"/>
<dbReference type="InParanoid" id="A3LWJ3"/>
<feature type="region of interest" description="Disordered" evidence="6">
    <location>
        <begin position="290"/>
        <end position="315"/>
    </location>
</feature>
<name>A3LWJ3_PICST</name>
<evidence type="ECO:0000313" key="10">
    <source>
        <dbReference type="Proteomes" id="UP000002258"/>
    </source>
</evidence>
<evidence type="ECO:0000313" key="9">
    <source>
        <dbReference type="EMBL" id="ABN67288.1"/>
    </source>
</evidence>
<dbReference type="EMBL" id="CP000499">
    <property type="protein sequence ID" value="ABN67288.1"/>
    <property type="molecule type" value="Genomic_DNA"/>
</dbReference>
<evidence type="ECO:0000256" key="1">
    <source>
        <dbReference type="ARBA" id="ARBA00004141"/>
    </source>
</evidence>
<evidence type="ECO:0000256" key="2">
    <source>
        <dbReference type="ARBA" id="ARBA00008816"/>
    </source>
</evidence>
<dbReference type="eggNOG" id="KOG3030">
    <property type="taxonomic scope" value="Eukaryota"/>
</dbReference>
<dbReference type="Pfam" id="PF01569">
    <property type="entry name" value="PAP2"/>
    <property type="match status" value="1"/>
</dbReference>
<dbReference type="HOGENOM" id="CLU_021458_6_1_1"/>
<gene>
    <name evidence="9" type="primary">DPP1</name>
    <name evidence="9" type="ORF">PICST_67964</name>
</gene>
<keyword evidence="3 7" id="KW-0812">Transmembrane</keyword>
<dbReference type="InterPro" id="IPR036938">
    <property type="entry name" value="PAP2/HPO_sf"/>
</dbReference>
<accession>A3LWJ3</accession>
<sequence length="315" mass="36040">MSIQETLYDIVNYFHKDKTLNRLTGSLNPKSFFFKWRITDIFTLIILGVIYVVTYNDKPFERQFYVNDITISHPFAEKERVSGSQLFLYALWFPLTLLVSVSLVITRPKYKMYVMYTSVIGLLLSVATTSVFTDIIKNQIGRHRPDFLARCVPKDGTPKNVLVYAKDVCTTDNMSRLYDGFRTTPSGHSSLSFAGLSYSSLWLAGQLVAGNDSVGSWRTIISFIPTLGAAFIALSRTQDYRHHFVDVFIGSLIGLVAAFWSYYRLFPSLKNRKSYYPIFTLKEQQDELTEENRSRSNHLQPTHSDVSYSVISDTV</sequence>
<dbReference type="GO" id="GO:0008195">
    <property type="term" value="F:phosphatidate phosphatase activity"/>
    <property type="evidence" value="ECO:0007669"/>
    <property type="project" value="EnsemblFungi"/>
</dbReference>
<dbReference type="OrthoDB" id="10030083at2759"/>
<comment type="similarity">
    <text evidence="2">Belongs to the PA-phosphatase related phosphoesterase family.</text>
</comment>
<evidence type="ECO:0000256" key="7">
    <source>
        <dbReference type="SAM" id="Phobius"/>
    </source>
</evidence>
<evidence type="ECO:0000256" key="6">
    <source>
        <dbReference type="SAM" id="MobiDB-lite"/>
    </source>
</evidence>
<dbReference type="GO" id="GO:0000329">
    <property type="term" value="C:fungal-type vacuole membrane"/>
    <property type="evidence" value="ECO:0007669"/>
    <property type="project" value="EnsemblFungi"/>
</dbReference>
<feature type="transmembrane region" description="Helical" evidence="7">
    <location>
        <begin position="36"/>
        <end position="55"/>
    </location>
</feature>
<evidence type="ECO:0000256" key="4">
    <source>
        <dbReference type="ARBA" id="ARBA00022989"/>
    </source>
</evidence>
<dbReference type="OMA" id="CTPLIVI"/>
<reference evidence="9 10" key="1">
    <citation type="journal article" date="2007" name="Nat. Biotechnol.">
        <title>Genome sequence of the lignocellulose-bioconverting and xylose-fermenting yeast Pichia stipitis.</title>
        <authorList>
            <person name="Jeffries T.W."/>
            <person name="Grigoriev I.V."/>
            <person name="Grimwood J."/>
            <person name="Laplaza J.M."/>
            <person name="Aerts A."/>
            <person name="Salamov A."/>
            <person name="Schmutz J."/>
            <person name="Lindquist E."/>
            <person name="Dehal P."/>
            <person name="Shapiro H."/>
            <person name="Jin Y.S."/>
            <person name="Passoth V."/>
            <person name="Richardson P.M."/>
        </authorList>
    </citation>
    <scope>NUCLEOTIDE SEQUENCE [LARGE SCALE GENOMIC DNA]</scope>
    <source>
        <strain evidence="10">ATCC 58785 / CBS 6054 / NBRC 10063 / NRRL Y-11545</strain>
    </source>
</reference>
<keyword evidence="10" id="KW-1185">Reference proteome</keyword>
<feature type="transmembrane region" description="Helical" evidence="7">
    <location>
        <begin position="86"/>
        <end position="107"/>
    </location>
</feature>
<dbReference type="GO" id="GO:0006644">
    <property type="term" value="P:phospholipid metabolic process"/>
    <property type="evidence" value="ECO:0007669"/>
    <property type="project" value="EnsemblFungi"/>
</dbReference>
<feature type="transmembrane region" description="Helical" evidence="7">
    <location>
        <begin position="244"/>
        <end position="263"/>
    </location>
</feature>
<protein>
    <submittedName>
        <fullName evidence="9">Diacylglycerol pyrophosphate phosphatase</fullName>
    </submittedName>
</protein>
<dbReference type="RefSeq" id="XP_001385317.1">
    <property type="nucleotide sequence ID" value="XM_001385280.1"/>
</dbReference>
<dbReference type="GO" id="GO:0045121">
    <property type="term" value="C:membrane raft"/>
    <property type="evidence" value="ECO:0007669"/>
    <property type="project" value="EnsemblFungi"/>
</dbReference>
<feature type="transmembrane region" description="Helical" evidence="7">
    <location>
        <begin position="215"/>
        <end position="232"/>
    </location>
</feature>
<dbReference type="GO" id="GO:0046839">
    <property type="term" value="P:phospholipid dephosphorylation"/>
    <property type="evidence" value="ECO:0007669"/>
    <property type="project" value="TreeGrafter"/>
</dbReference>
<feature type="compositionally biased region" description="Polar residues" evidence="6">
    <location>
        <begin position="297"/>
        <end position="315"/>
    </location>
</feature>
<dbReference type="CDD" id="cd03390">
    <property type="entry name" value="PAP2_containing_1_like"/>
    <property type="match status" value="1"/>
</dbReference>
<dbReference type="PANTHER" id="PTHR10165">
    <property type="entry name" value="LIPID PHOSPHATE PHOSPHATASE"/>
    <property type="match status" value="1"/>
</dbReference>
<dbReference type="SMART" id="SM00014">
    <property type="entry name" value="acidPPc"/>
    <property type="match status" value="1"/>
</dbReference>
<feature type="transmembrane region" description="Helical" evidence="7">
    <location>
        <begin position="113"/>
        <end position="136"/>
    </location>
</feature>
<dbReference type="AlphaFoldDB" id="A3LWJ3"/>
<dbReference type="STRING" id="322104.A3LWJ3"/>
<dbReference type="Gene3D" id="1.20.144.10">
    <property type="entry name" value="Phosphatidic acid phosphatase type 2/haloperoxidase"/>
    <property type="match status" value="1"/>
</dbReference>
<evidence type="ECO:0000256" key="5">
    <source>
        <dbReference type="ARBA" id="ARBA00023136"/>
    </source>
</evidence>
<dbReference type="SUPFAM" id="SSF48317">
    <property type="entry name" value="Acid phosphatase/Vanadium-dependent haloperoxidase"/>
    <property type="match status" value="1"/>
</dbReference>
<dbReference type="GO" id="GO:0042802">
    <property type="term" value="F:identical protein binding"/>
    <property type="evidence" value="ECO:0007669"/>
    <property type="project" value="EnsemblFungi"/>
</dbReference>
<dbReference type="InterPro" id="IPR000326">
    <property type="entry name" value="PAP2/HPO"/>
</dbReference>
<keyword evidence="4 7" id="KW-1133">Transmembrane helix</keyword>
<comment type="subcellular location">
    <subcellularLocation>
        <location evidence="1">Membrane</location>
        <topology evidence="1">Multi-pass membrane protein</topology>
    </subcellularLocation>
</comment>
<feature type="domain" description="Phosphatidic acid phosphatase type 2/haloperoxidase" evidence="8">
    <location>
        <begin position="120"/>
        <end position="262"/>
    </location>
</feature>
<dbReference type="KEGG" id="pic:PICST_67964"/>
<organism evidence="9 10">
    <name type="scientific">Scheffersomyces stipitis (strain ATCC 58785 / CBS 6054 / NBRC 10063 / NRRL Y-11545)</name>
    <name type="common">Yeast</name>
    <name type="synonym">Pichia stipitis</name>
    <dbReference type="NCBI Taxonomy" id="322104"/>
    <lineage>
        <taxon>Eukaryota</taxon>
        <taxon>Fungi</taxon>
        <taxon>Dikarya</taxon>
        <taxon>Ascomycota</taxon>
        <taxon>Saccharomycotina</taxon>
        <taxon>Pichiomycetes</taxon>
        <taxon>Debaryomycetaceae</taxon>
        <taxon>Scheffersomyces</taxon>
    </lineage>
</organism>
<proteinExistence type="inferred from homology"/>